<dbReference type="AlphaFoldDB" id="A0A9P0ZTT8"/>
<protein>
    <submittedName>
        <fullName evidence="1">Uncharacterized protein</fullName>
    </submittedName>
</protein>
<keyword evidence="2" id="KW-1185">Reference proteome</keyword>
<accession>A0A9P0ZTT8</accession>
<dbReference type="Proteomes" id="UP001152484">
    <property type="component" value="Unassembled WGS sequence"/>
</dbReference>
<comment type="caution">
    <text evidence="1">The sequence shown here is derived from an EMBL/GenBank/DDBJ whole genome shotgun (WGS) entry which is preliminary data.</text>
</comment>
<organism evidence="1 2">
    <name type="scientific">Cuscuta europaea</name>
    <name type="common">European dodder</name>
    <dbReference type="NCBI Taxonomy" id="41803"/>
    <lineage>
        <taxon>Eukaryota</taxon>
        <taxon>Viridiplantae</taxon>
        <taxon>Streptophyta</taxon>
        <taxon>Embryophyta</taxon>
        <taxon>Tracheophyta</taxon>
        <taxon>Spermatophyta</taxon>
        <taxon>Magnoliopsida</taxon>
        <taxon>eudicotyledons</taxon>
        <taxon>Gunneridae</taxon>
        <taxon>Pentapetalae</taxon>
        <taxon>asterids</taxon>
        <taxon>lamiids</taxon>
        <taxon>Solanales</taxon>
        <taxon>Convolvulaceae</taxon>
        <taxon>Cuscuteae</taxon>
        <taxon>Cuscuta</taxon>
        <taxon>Cuscuta subgen. Cuscuta</taxon>
    </lineage>
</organism>
<name>A0A9P0ZTT8_CUSEU</name>
<proteinExistence type="predicted"/>
<dbReference type="EMBL" id="CAMAPE010000058">
    <property type="protein sequence ID" value="CAH9111997.1"/>
    <property type="molecule type" value="Genomic_DNA"/>
</dbReference>
<reference evidence="1" key="1">
    <citation type="submission" date="2022-07" db="EMBL/GenBank/DDBJ databases">
        <authorList>
            <person name="Macas J."/>
            <person name="Novak P."/>
            <person name="Neumann P."/>
        </authorList>
    </citation>
    <scope>NUCLEOTIDE SEQUENCE</scope>
</reference>
<evidence type="ECO:0000313" key="1">
    <source>
        <dbReference type="EMBL" id="CAH9111997.1"/>
    </source>
</evidence>
<sequence>MTTILLLSFRWTKIRPLLKTPQKLLIALLCALLLAHFFAHFFAASFFVEHLPSCAKPPAHLHLCLTSDLRAIFLLRKASSLIAIYASDRHSSLPPIISASPSSFLFYSFLLVQELDQEG</sequence>
<gene>
    <name evidence="1" type="ORF">CEURO_LOCUS19459</name>
</gene>
<evidence type="ECO:0000313" key="2">
    <source>
        <dbReference type="Proteomes" id="UP001152484"/>
    </source>
</evidence>